<name>A0ABV7UAW3_9HYPH</name>
<dbReference type="RefSeq" id="WP_191320959.1">
    <property type="nucleotide sequence ID" value="NZ_BNCG01000032.1"/>
</dbReference>
<dbReference type="InterPro" id="IPR046025">
    <property type="entry name" value="DUF5983"/>
</dbReference>
<accession>A0ABV7UAW3</accession>
<evidence type="ECO:0000259" key="1">
    <source>
        <dbReference type="Pfam" id="PF19419"/>
    </source>
</evidence>
<dbReference type="Proteomes" id="UP001595704">
    <property type="component" value="Unassembled WGS sequence"/>
</dbReference>
<dbReference type="Pfam" id="PF19419">
    <property type="entry name" value="DUF5983"/>
    <property type="match status" value="1"/>
</dbReference>
<dbReference type="EMBL" id="JBHRYC010000001">
    <property type="protein sequence ID" value="MFC3635787.1"/>
    <property type="molecule type" value="Genomic_DNA"/>
</dbReference>
<feature type="domain" description="DUF5983" evidence="1">
    <location>
        <begin position="83"/>
        <end position="179"/>
    </location>
</feature>
<proteinExistence type="predicted"/>
<keyword evidence="3" id="KW-1185">Reference proteome</keyword>
<gene>
    <name evidence="2" type="ORF">ACFONL_00025</name>
</gene>
<protein>
    <recommendedName>
        <fullName evidence="1">DUF5983 domain-containing protein</fullName>
    </recommendedName>
</protein>
<sequence>MTRPVLNPAASPERQYVLSQNAEGKNVVEPLIQQPGYDSALFLQDTYSNHPVDAKDALHKALKPTTLNRPTAPVKAPTIVETLLVLSTTHVSEETAQWLRTQGRIAAACEVTGDEHPALNVGATPYGFFLYVPEPDSWADSDFPNDLKAVFAFVHEQGHAYVYLDCDGSVVHELPTYDW</sequence>
<comment type="caution">
    <text evidence="2">The sequence shown here is derived from an EMBL/GenBank/DDBJ whole genome shotgun (WGS) entry which is preliminary data.</text>
</comment>
<organism evidence="2 3">
    <name type="scientific">Camelimonas fluminis</name>
    <dbReference type="NCBI Taxonomy" id="1576911"/>
    <lineage>
        <taxon>Bacteria</taxon>
        <taxon>Pseudomonadati</taxon>
        <taxon>Pseudomonadota</taxon>
        <taxon>Alphaproteobacteria</taxon>
        <taxon>Hyphomicrobiales</taxon>
        <taxon>Chelatococcaceae</taxon>
        <taxon>Camelimonas</taxon>
    </lineage>
</organism>
<evidence type="ECO:0000313" key="2">
    <source>
        <dbReference type="EMBL" id="MFC3635787.1"/>
    </source>
</evidence>
<reference evidence="3" key="1">
    <citation type="journal article" date="2019" name="Int. J. Syst. Evol. Microbiol.">
        <title>The Global Catalogue of Microorganisms (GCM) 10K type strain sequencing project: providing services to taxonomists for standard genome sequencing and annotation.</title>
        <authorList>
            <consortium name="The Broad Institute Genomics Platform"/>
            <consortium name="The Broad Institute Genome Sequencing Center for Infectious Disease"/>
            <person name="Wu L."/>
            <person name="Ma J."/>
        </authorList>
    </citation>
    <scope>NUCLEOTIDE SEQUENCE [LARGE SCALE GENOMIC DNA]</scope>
    <source>
        <strain evidence="3">KCTC 42282</strain>
    </source>
</reference>
<evidence type="ECO:0000313" key="3">
    <source>
        <dbReference type="Proteomes" id="UP001595704"/>
    </source>
</evidence>